<gene>
    <name evidence="2" type="ORF">HELGO_WM42202</name>
</gene>
<protein>
    <submittedName>
        <fullName evidence="2">Uncharacterized protein</fullName>
    </submittedName>
</protein>
<evidence type="ECO:0000256" key="1">
    <source>
        <dbReference type="SAM" id="Coils"/>
    </source>
</evidence>
<name>A0A6S6T0Z4_9BACT</name>
<evidence type="ECO:0000313" key="2">
    <source>
        <dbReference type="EMBL" id="CAA6813002.1"/>
    </source>
</evidence>
<feature type="coiled-coil region" evidence="1">
    <location>
        <begin position="20"/>
        <end position="62"/>
    </location>
</feature>
<dbReference type="AlphaFoldDB" id="A0A6S6T0Z4"/>
<accession>A0A6S6T0Z4</accession>
<proteinExistence type="predicted"/>
<keyword evidence="1" id="KW-0175">Coiled coil</keyword>
<sequence>MLPQYHDARHEVRNTIIGLVEDLANSNKLALKAIEECNAEALDEARKNLKEMSSITEKIDNDIVLIFAKFTPGAK</sequence>
<organism evidence="2">
    <name type="scientific">uncultured Sulfurovum sp</name>
    <dbReference type="NCBI Taxonomy" id="269237"/>
    <lineage>
        <taxon>Bacteria</taxon>
        <taxon>Pseudomonadati</taxon>
        <taxon>Campylobacterota</taxon>
        <taxon>Epsilonproteobacteria</taxon>
        <taxon>Campylobacterales</taxon>
        <taxon>Sulfurovaceae</taxon>
        <taxon>Sulfurovum</taxon>
        <taxon>environmental samples</taxon>
    </lineage>
</organism>
<dbReference type="SUPFAM" id="SSF109755">
    <property type="entry name" value="PhoU-like"/>
    <property type="match status" value="1"/>
</dbReference>
<dbReference type="EMBL" id="CACVAR010000223">
    <property type="protein sequence ID" value="CAA6813002.1"/>
    <property type="molecule type" value="Genomic_DNA"/>
</dbReference>
<reference evidence="2" key="1">
    <citation type="submission" date="2020-01" db="EMBL/GenBank/DDBJ databases">
        <authorList>
            <person name="Meier V. D."/>
            <person name="Meier V D."/>
        </authorList>
    </citation>
    <scope>NUCLEOTIDE SEQUENCE</scope>
    <source>
        <strain evidence="2">HLG_WM_MAG_03</strain>
    </source>
</reference>
<feature type="non-terminal residue" evidence="2">
    <location>
        <position position="75"/>
    </location>
</feature>